<dbReference type="EMBL" id="JAHQIW010000156">
    <property type="protein sequence ID" value="KAJ1346324.1"/>
    <property type="molecule type" value="Genomic_DNA"/>
</dbReference>
<dbReference type="GO" id="GO:0007032">
    <property type="term" value="P:endosome organization"/>
    <property type="evidence" value="ECO:0007669"/>
    <property type="project" value="TreeGrafter"/>
</dbReference>
<dbReference type="InterPro" id="IPR027307">
    <property type="entry name" value="WASH7"/>
</dbReference>
<organism evidence="3 4">
    <name type="scientific">Parelaphostrongylus tenuis</name>
    <name type="common">Meningeal worm</name>
    <dbReference type="NCBI Taxonomy" id="148309"/>
    <lineage>
        <taxon>Eukaryota</taxon>
        <taxon>Metazoa</taxon>
        <taxon>Ecdysozoa</taxon>
        <taxon>Nematoda</taxon>
        <taxon>Chromadorea</taxon>
        <taxon>Rhabditida</taxon>
        <taxon>Rhabditina</taxon>
        <taxon>Rhabditomorpha</taxon>
        <taxon>Strongyloidea</taxon>
        <taxon>Metastrongylidae</taxon>
        <taxon>Parelaphostrongylus</taxon>
    </lineage>
</organism>
<protein>
    <recommendedName>
        <fullName evidence="1">WASH complex subunit 7 central domain-containing protein</fullName>
    </recommendedName>
</protein>
<proteinExistence type="predicted"/>
<dbReference type="GO" id="GO:0005768">
    <property type="term" value="C:endosome"/>
    <property type="evidence" value="ECO:0007669"/>
    <property type="project" value="TreeGrafter"/>
</dbReference>
<feature type="domain" description="WASH complex subunit 7 central" evidence="1">
    <location>
        <begin position="125"/>
        <end position="196"/>
    </location>
</feature>
<dbReference type="PANTHER" id="PTHR31409">
    <property type="entry name" value="WASH COMPLEX SUBUNIT 4"/>
    <property type="match status" value="1"/>
</dbReference>
<reference evidence="3" key="1">
    <citation type="submission" date="2021-06" db="EMBL/GenBank/DDBJ databases">
        <title>Parelaphostrongylus tenuis whole genome reference sequence.</title>
        <authorList>
            <person name="Garwood T.J."/>
            <person name="Larsen P.A."/>
            <person name="Fountain-Jones N.M."/>
            <person name="Garbe J.R."/>
            <person name="Macchietto M.G."/>
            <person name="Kania S.A."/>
            <person name="Gerhold R.W."/>
            <person name="Richards J.E."/>
            <person name="Wolf T.M."/>
        </authorList>
    </citation>
    <scope>NUCLEOTIDE SEQUENCE</scope>
    <source>
        <strain evidence="3">MNPRO001-30</strain>
        <tissue evidence="3">Meninges</tissue>
    </source>
</reference>
<gene>
    <name evidence="2" type="ORF">KIN20_001081</name>
    <name evidence="3" type="ORF">KIN20_001083</name>
</gene>
<evidence type="ECO:0000313" key="4">
    <source>
        <dbReference type="Proteomes" id="UP001196413"/>
    </source>
</evidence>
<sequence>MGRLNSSQLDALISRLETFCKMDAIIERVSDCSFLVFHRDLTVIYWDTALSRLPTRQDITHFTMAMSDCIRYVEKSGRSKQLERFREEMVQSIEKLRFDLRVLSHQDLIDDERGKPSQENLSHPIFKRCFYELTALSLHDRHAYAKMSMLAEQRYGLDIIDGALPNYSTGMSMDVVQVMRSLKQFVADFNYCLHQEVRSFVIGQIRTLSA</sequence>
<accession>A0AAD5LVN2</accession>
<comment type="caution">
    <text evidence="3">The sequence shown here is derived from an EMBL/GenBank/DDBJ whole genome shotgun (WGS) entry which is preliminary data.</text>
</comment>
<dbReference type="EMBL" id="JAHQIW010000156">
    <property type="protein sequence ID" value="KAJ1346325.1"/>
    <property type="molecule type" value="Genomic_DNA"/>
</dbReference>
<evidence type="ECO:0000259" key="1">
    <source>
        <dbReference type="Pfam" id="PF14744"/>
    </source>
</evidence>
<evidence type="ECO:0000313" key="3">
    <source>
        <dbReference type="EMBL" id="KAJ1346325.1"/>
    </source>
</evidence>
<dbReference type="InterPro" id="IPR028282">
    <property type="entry name" value="WASH-7_central"/>
</dbReference>
<dbReference type="AlphaFoldDB" id="A0AAD5LVN2"/>
<evidence type="ECO:0000313" key="2">
    <source>
        <dbReference type="EMBL" id="KAJ1346324.1"/>
    </source>
</evidence>
<dbReference type="Proteomes" id="UP001196413">
    <property type="component" value="Unassembled WGS sequence"/>
</dbReference>
<dbReference type="GO" id="GO:0016197">
    <property type="term" value="P:endosomal transport"/>
    <property type="evidence" value="ECO:0007669"/>
    <property type="project" value="TreeGrafter"/>
</dbReference>
<name>A0AAD5LVN2_PARTN</name>
<dbReference type="PANTHER" id="PTHR31409:SF0">
    <property type="entry name" value="WASH COMPLEX SUBUNIT 4"/>
    <property type="match status" value="1"/>
</dbReference>
<dbReference type="GO" id="GO:0071203">
    <property type="term" value="C:WASH complex"/>
    <property type="evidence" value="ECO:0007669"/>
    <property type="project" value="InterPro"/>
</dbReference>
<keyword evidence="4" id="KW-1185">Reference proteome</keyword>
<dbReference type="Pfam" id="PF14744">
    <property type="entry name" value="WASH-7_mid"/>
    <property type="match status" value="1"/>
</dbReference>